<sequence>MKKLTEDAKQQIKVKNVKKKKEKIDKKQIKAIKIAESKPAVDKEVEKKVITEEKEAIEKETKVEIIKNVEESIKLDYFIDDKNMFSIFNEFTKGKHSITQRLINVGIYVNEIGERFEFLEKLKKHVDVFEIYFVNLEKFKRMENYWGKIKEELIFKNKHEENKKIENKLNYLLIEILKLSEGKTIFGRYNKEEISEKMKENLYLEKISKYFVDKDETISSLSKNQRQFVQNLLNLKKDVIDDKILKIQKRIGELKKIKEQIKLG</sequence>
<proteinExistence type="predicted"/>
<name>A0A1I8BQY6_MELHA</name>
<accession>A0A1I8BQY6</accession>
<dbReference type="Proteomes" id="UP000095281">
    <property type="component" value="Unplaced"/>
</dbReference>
<reference evidence="2" key="1">
    <citation type="submission" date="2016-11" db="UniProtKB">
        <authorList>
            <consortium name="WormBaseParasite"/>
        </authorList>
    </citation>
    <scope>IDENTIFICATION</scope>
</reference>
<organism evidence="1 2">
    <name type="scientific">Meloidogyne hapla</name>
    <name type="common">Root-knot nematode worm</name>
    <dbReference type="NCBI Taxonomy" id="6305"/>
    <lineage>
        <taxon>Eukaryota</taxon>
        <taxon>Metazoa</taxon>
        <taxon>Ecdysozoa</taxon>
        <taxon>Nematoda</taxon>
        <taxon>Chromadorea</taxon>
        <taxon>Rhabditida</taxon>
        <taxon>Tylenchina</taxon>
        <taxon>Tylenchomorpha</taxon>
        <taxon>Tylenchoidea</taxon>
        <taxon>Meloidogynidae</taxon>
        <taxon>Meloidogyninae</taxon>
        <taxon>Meloidogyne</taxon>
    </lineage>
</organism>
<dbReference type="WBParaSite" id="MhA1_Contig448.frz3.gene4">
    <property type="protein sequence ID" value="MhA1_Contig448.frz3.gene4"/>
    <property type="gene ID" value="MhA1_Contig448.frz3.gene4"/>
</dbReference>
<evidence type="ECO:0000313" key="1">
    <source>
        <dbReference type="Proteomes" id="UP000095281"/>
    </source>
</evidence>
<dbReference type="AlphaFoldDB" id="A0A1I8BQY6"/>
<keyword evidence="1" id="KW-1185">Reference proteome</keyword>
<evidence type="ECO:0000313" key="2">
    <source>
        <dbReference type="WBParaSite" id="MhA1_Contig448.frz3.gene4"/>
    </source>
</evidence>
<protein>
    <submittedName>
        <fullName evidence="2">Uncharacterized protein</fullName>
    </submittedName>
</protein>